<dbReference type="RefSeq" id="WP_046476578.1">
    <property type="nucleotide sequence ID" value="NZ_LN829118.1"/>
</dbReference>
<dbReference type="Proteomes" id="UP000033187">
    <property type="component" value="Chromosome 1"/>
</dbReference>
<protein>
    <submittedName>
        <fullName evidence="1">Uncharacterized protein</fullName>
    </submittedName>
</protein>
<evidence type="ECO:0000313" key="1">
    <source>
        <dbReference type="EMBL" id="CPR16154.1"/>
    </source>
</evidence>
<sequence length="68" mass="7557">MKSESLSVIGGLIRRVSVGLGILAEEPKQRIRTEAEIRDALLAVEELRKVQLDMRGRGLTGKLYLGEH</sequence>
<dbReference type="AlphaFoldDB" id="A0A0D6JBZ9"/>
<proteinExistence type="predicted"/>
<dbReference type="KEGG" id="fil:BN1229_v1_0671"/>
<name>A0A0D6JBZ9_9HYPH</name>
<reference evidence="2" key="1">
    <citation type="submission" date="2015-02" db="EMBL/GenBank/DDBJ databases">
        <authorList>
            <person name="Chooi Y.-H."/>
        </authorList>
    </citation>
    <scope>NUCLEOTIDE SEQUENCE [LARGE SCALE GENOMIC DNA]</scope>
    <source>
        <strain evidence="2">strain Y</strain>
    </source>
</reference>
<accession>A0A0D6JBZ9</accession>
<gene>
    <name evidence="1" type="ORF">YBN1229_v1_0676</name>
</gene>
<dbReference type="KEGG" id="fiy:BN1229_v1_0676"/>
<dbReference type="EMBL" id="LN829119">
    <property type="protein sequence ID" value="CPR16154.1"/>
    <property type="molecule type" value="Genomic_DNA"/>
</dbReference>
<organism evidence="1 2">
    <name type="scientific">Candidatus Filomicrobium marinum</name>
    <dbReference type="NCBI Taxonomy" id="1608628"/>
    <lineage>
        <taxon>Bacteria</taxon>
        <taxon>Pseudomonadati</taxon>
        <taxon>Pseudomonadota</taxon>
        <taxon>Alphaproteobacteria</taxon>
        <taxon>Hyphomicrobiales</taxon>
        <taxon>Hyphomicrobiaceae</taxon>
        <taxon>Filomicrobium</taxon>
    </lineage>
</organism>
<evidence type="ECO:0000313" key="2">
    <source>
        <dbReference type="Proteomes" id="UP000033187"/>
    </source>
</evidence>
<keyword evidence="2" id="KW-1185">Reference proteome</keyword>